<dbReference type="InterPro" id="IPR005094">
    <property type="entry name" value="Endonuclease_MobA/VirD2"/>
</dbReference>
<reference evidence="3 4" key="1">
    <citation type="submission" date="2024-09" db="EMBL/GenBank/DDBJ databases">
        <title>Floridaenema gen nov. (Aerosakkonemataceae, Aerosakkonematales ord. nov., Cyanobacteria) from benthic tropical and subtropical fresh waters, with the description of four new species.</title>
        <authorList>
            <person name="Moretto J.A."/>
            <person name="Berthold D.E."/>
            <person name="Lefler F.W."/>
            <person name="Huang I.-S."/>
            <person name="Laughinghouse H. IV."/>
        </authorList>
    </citation>
    <scope>NUCLEOTIDE SEQUENCE [LARGE SCALE GENOMIC DNA]</scope>
    <source>
        <strain evidence="3 4">BLCC-F167</strain>
    </source>
</reference>
<dbReference type="EMBL" id="JBHFNT010000314">
    <property type="protein sequence ID" value="MFB2839582.1"/>
    <property type="molecule type" value="Genomic_DNA"/>
</dbReference>
<evidence type="ECO:0000259" key="2">
    <source>
        <dbReference type="Pfam" id="PF03432"/>
    </source>
</evidence>
<feature type="compositionally biased region" description="Basic and acidic residues" evidence="1">
    <location>
        <begin position="149"/>
        <end position="172"/>
    </location>
</feature>
<protein>
    <submittedName>
        <fullName evidence="3">Relaxase/mobilization nuclease domain-containing protein</fullName>
    </submittedName>
</protein>
<feature type="domain" description="MobA/VirD2-like nuclease" evidence="2">
    <location>
        <begin position="17"/>
        <end position="142"/>
    </location>
</feature>
<name>A0ABV4WXR0_9CYAN</name>
<organism evidence="3 4">
    <name type="scientific">Floridaenema evergladense BLCC-F167</name>
    <dbReference type="NCBI Taxonomy" id="3153639"/>
    <lineage>
        <taxon>Bacteria</taxon>
        <taxon>Bacillati</taxon>
        <taxon>Cyanobacteriota</taxon>
        <taxon>Cyanophyceae</taxon>
        <taxon>Oscillatoriophycideae</taxon>
        <taxon>Aerosakkonematales</taxon>
        <taxon>Aerosakkonemataceae</taxon>
        <taxon>Floridanema</taxon>
        <taxon>Floridanema evergladense</taxon>
    </lineage>
</organism>
<dbReference type="Proteomes" id="UP001576780">
    <property type="component" value="Unassembled WGS sequence"/>
</dbReference>
<accession>A0ABV4WXR0</accession>
<comment type="caution">
    <text evidence="3">The sequence shown here is derived from an EMBL/GenBank/DDBJ whole genome shotgun (WGS) entry which is preliminary data.</text>
</comment>
<evidence type="ECO:0000256" key="1">
    <source>
        <dbReference type="SAM" id="MobiDB-lite"/>
    </source>
</evidence>
<gene>
    <name evidence="3" type="ORF">ACE1CA_34255</name>
</gene>
<feature type="region of interest" description="Disordered" evidence="1">
    <location>
        <begin position="145"/>
        <end position="172"/>
    </location>
</feature>
<keyword evidence="4" id="KW-1185">Reference proteome</keyword>
<evidence type="ECO:0000313" key="3">
    <source>
        <dbReference type="EMBL" id="MFB2839582.1"/>
    </source>
</evidence>
<evidence type="ECO:0000313" key="4">
    <source>
        <dbReference type="Proteomes" id="UP001576780"/>
    </source>
</evidence>
<dbReference type="Pfam" id="PF03432">
    <property type="entry name" value="Relaxase"/>
    <property type="match status" value="1"/>
</dbReference>
<sequence length="375" mass="43638">MIGKQVKGRGFRELLNYLFNKEGAQLIGGNMVGENPRELAAEFRFLKALNPRVERVVYHASLSVPAREKLDNEKWIAIAQDYLDGMGFNDNQYVIVRHVDRSHDHIHIVASRIKLTGECVHDGWDYRRSEQLIRQLERDYQLEAAQSSWEKDRRSPTTGEWRQRQRTGEDSVREKLQDYIDEAAADCPTMPQLINRLKNEGIDVRVGHTRTGDRGISYQLDGIAISGTHLGREYTFRGLQKYKGVSYCSEQERAIQRASERLPADVEEVQLKRTRIVAQIVSNYLHHIGENEHQSKQYTAGWDEDELVLVRNSDSRQLMRAIYKDNGWEAVERGRLTEADIQFFQRLQQLLIEAQESEQLERERKQEKLGFDLEP</sequence>
<dbReference type="RefSeq" id="WP_413281848.1">
    <property type="nucleotide sequence ID" value="NZ_JBHFNT010000314.1"/>
</dbReference>
<proteinExistence type="predicted"/>